<feature type="domain" description="HNH nuclease" evidence="1">
    <location>
        <begin position="73"/>
        <end position="126"/>
    </location>
</feature>
<organism evidence="2">
    <name type="scientific">uncultured Caudovirales phage</name>
    <dbReference type="NCBI Taxonomy" id="2100421"/>
    <lineage>
        <taxon>Viruses</taxon>
        <taxon>Duplodnaviria</taxon>
        <taxon>Heunggongvirae</taxon>
        <taxon>Uroviricota</taxon>
        <taxon>Caudoviricetes</taxon>
        <taxon>Peduoviridae</taxon>
        <taxon>Maltschvirus</taxon>
        <taxon>Maltschvirus maltsch</taxon>
    </lineage>
</organism>
<gene>
    <name evidence="2" type="ORF">UFOVP360_22</name>
</gene>
<evidence type="ECO:0000259" key="1">
    <source>
        <dbReference type="SMART" id="SM00507"/>
    </source>
</evidence>
<name>A0A6J7WWS8_9CAUD</name>
<dbReference type="InterPro" id="IPR003615">
    <property type="entry name" value="HNH_nuc"/>
</dbReference>
<dbReference type="GO" id="GO:0004519">
    <property type="term" value="F:endonuclease activity"/>
    <property type="evidence" value="ECO:0007669"/>
    <property type="project" value="InterPro"/>
</dbReference>
<reference evidence="2" key="1">
    <citation type="submission" date="2020-05" db="EMBL/GenBank/DDBJ databases">
        <authorList>
            <person name="Chiriac C."/>
            <person name="Salcher M."/>
            <person name="Ghai R."/>
            <person name="Kavagutti S V."/>
        </authorList>
    </citation>
    <scope>NUCLEOTIDE SEQUENCE</scope>
</reference>
<dbReference type="Pfam" id="PF01844">
    <property type="entry name" value="HNH"/>
    <property type="match status" value="1"/>
</dbReference>
<dbReference type="EMBL" id="LR798300">
    <property type="protein sequence ID" value="CAB5222210.1"/>
    <property type="molecule type" value="Genomic_DNA"/>
</dbReference>
<dbReference type="GO" id="GO:0003676">
    <property type="term" value="F:nucleic acid binding"/>
    <property type="evidence" value="ECO:0007669"/>
    <property type="project" value="InterPro"/>
</dbReference>
<dbReference type="PANTHER" id="PTHR33877:SF2">
    <property type="entry name" value="OS07G0170200 PROTEIN"/>
    <property type="match status" value="1"/>
</dbReference>
<protein>
    <submittedName>
        <fullName evidence="2">HNHc domain containing protein</fullName>
    </submittedName>
</protein>
<proteinExistence type="predicted"/>
<dbReference type="PANTHER" id="PTHR33877">
    <property type="entry name" value="SLL1193 PROTEIN"/>
    <property type="match status" value="1"/>
</dbReference>
<accession>A0A6J7WWS8</accession>
<dbReference type="Gene3D" id="1.10.30.50">
    <property type="match status" value="1"/>
</dbReference>
<evidence type="ECO:0000313" key="2">
    <source>
        <dbReference type="EMBL" id="CAB5222210.1"/>
    </source>
</evidence>
<dbReference type="GO" id="GO:0008270">
    <property type="term" value="F:zinc ion binding"/>
    <property type="evidence" value="ECO:0007669"/>
    <property type="project" value="InterPro"/>
</dbReference>
<dbReference type="InterPro" id="IPR052892">
    <property type="entry name" value="NA-targeting_endonuclease"/>
</dbReference>
<sequence length="144" mass="16703">MPRRLKLTDEEQDFIKNNAYKGGKWLADQLGVHPDAIYQYGHDNKISMKNQEIVPKSMKDRRNAWAWPRPYKKYKNMLVERDGLRCHYCDYLMSYQEAQIDHILAQSRGGSDAPINLVLACSRCNGLKSSLCYSCPDFRNAIGR</sequence>
<dbReference type="InterPro" id="IPR002711">
    <property type="entry name" value="HNH"/>
</dbReference>
<dbReference type="SMART" id="SM00507">
    <property type="entry name" value="HNHc"/>
    <property type="match status" value="1"/>
</dbReference>
<dbReference type="CDD" id="cd00085">
    <property type="entry name" value="HNHc"/>
    <property type="match status" value="1"/>
</dbReference>